<dbReference type="InterPro" id="IPR003593">
    <property type="entry name" value="AAA+_ATPase"/>
</dbReference>
<evidence type="ECO:0000256" key="8">
    <source>
        <dbReference type="RuleBase" id="RU004527"/>
    </source>
</evidence>
<dbReference type="GO" id="GO:0006310">
    <property type="term" value="P:DNA recombination"/>
    <property type="evidence" value="ECO:0007669"/>
    <property type="project" value="UniProtKB-KW"/>
</dbReference>
<comment type="similarity">
    <text evidence="1 7">Belongs to the RecA family.</text>
</comment>
<name>A0AA38CCM2_TAXCH</name>
<feature type="domain" description="RecA family profile 1" evidence="9">
    <location>
        <begin position="158"/>
        <end position="317"/>
    </location>
</feature>
<dbReference type="GO" id="GO:0006281">
    <property type="term" value="P:DNA repair"/>
    <property type="evidence" value="ECO:0007669"/>
    <property type="project" value="InterPro"/>
</dbReference>
<dbReference type="InterPro" id="IPR020588">
    <property type="entry name" value="RecA_ATP-bd"/>
</dbReference>
<accession>A0AA38CCM2</accession>
<evidence type="ECO:0000256" key="6">
    <source>
        <dbReference type="ARBA" id="ARBA00056887"/>
    </source>
</evidence>
<keyword evidence="12" id="KW-1185">Reference proteome</keyword>
<dbReference type="PANTHER" id="PTHR45900:SF6">
    <property type="entry name" value="DNA REPAIR PROTEIN RECA HOMOLOG 3, MITOCHONDRIAL-RELATED"/>
    <property type="match status" value="1"/>
</dbReference>
<dbReference type="NCBIfam" id="TIGR02012">
    <property type="entry name" value="tigrfam_recA"/>
    <property type="match status" value="1"/>
</dbReference>
<dbReference type="Pfam" id="PF21096">
    <property type="entry name" value="RecA_C"/>
    <property type="match status" value="1"/>
</dbReference>
<dbReference type="PRINTS" id="PR00142">
    <property type="entry name" value="RECA"/>
</dbReference>
<keyword evidence="4 8" id="KW-0238">DNA-binding</keyword>
<dbReference type="SUPFAM" id="SSF52540">
    <property type="entry name" value="P-loop containing nucleoside triphosphate hydrolases"/>
    <property type="match status" value="1"/>
</dbReference>
<comment type="caution">
    <text evidence="11">The sequence shown here is derived from an EMBL/GenBank/DDBJ whole genome shotgun (WGS) entry which is preliminary data.</text>
</comment>
<dbReference type="PANTHER" id="PTHR45900">
    <property type="entry name" value="RECA"/>
    <property type="match status" value="1"/>
</dbReference>
<dbReference type="Proteomes" id="UP000824469">
    <property type="component" value="Unassembled WGS sequence"/>
</dbReference>
<dbReference type="SUPFAM" id="SSF54752">
    <property type="entry name" value="RecA protein, C-terminal domain"/>
    <property type="match status" value="1"/>
</dbReference>
<dbReference type="InterPro" id="IPR020587">
    <property type="entry name" value="RecA_monomer-monomer_interface"/>
</dbReference>
<dbReference type="Gene3D" id="3.40.50.300">
    <property type="entry name" value="P-loop containing nucleotide triphosphate hydrolases"/>
    <property type="match status" value="1"/>
</dbReference>
<dbReference type="SMART" id="SM00382">
    <property type="entry name" value="AAA"/>
    <property type="match status" value="1"/>
</dbReference>
<proteinExistence type="inferred from homology"/>
<evidence type="ECO:0000256" key="2">
    <source>
        <dbReference type="ARBA" id="ARBA00022741"/>
    </source>
</evidence>
<reference evidence="11 12" key="1">
    <citation type="journal article" date="2021" name="Nat. Plants">
        <title>The Taxus genome provides insights into paclitaxel biosynthesis.</title>
        <authorList>
            <person name="Xiong X."/>
            <person name="Gou J."/>
            <person name="Liao Q."/>
            <person name="Li Y."/>
            <person name="Zhou Q."/>
            <person name="Bi G."/>
            <person name="Li C."/>
            <person name="Du R."/>
            <person name="Wang X."/>
            <person name="Sun T."/>
            <person name="Guo L."/>
            <person name="Liang H."/>
            <person name="Lu P."/>
            <person name="Wu Y."/>
            <person name="Zhang Z."/>
            <person name="Ro D.K."/>
            <person name="Shang Y."/>
            <person name="Huang S."/>
            <person name="Yan J."/>
        </authorList>
    </citation>
    <scope>NUCLEOTIDE SEQUENCE [LARGE SCALE GENOMIC DNA]</scope>
    <source>
        <strain evidence="11">Ta-2019</strain>
    </source>
</reference>
<dbReference type="EMBL" id="JAHRHJ020000010">
    <property type="protein sequence ID" value="KAH9299046.1"/>
    <property type="molecule type" value="Genomic_DNA"/>
</dbReference>
<dbReference type="AlphaFoldDB" id="A0AA38CCM2"/>
<evidence type="ECO:0000259" key="9">
    <source>
        <dbReference type="PROSITE" id="PS50162"/>
    </source>
</evidence>
<dbReference type="InterPro" id="IPR020584">
    <property type="entry name" value="DNA_recomb/repair_RecA_CS"/>
</dbReference>
<feature type="domain" description="RecA family profile 2" evidence="10">
    <location>
        <begin position="324"/>
        <end position="394"/>
    </location>
</feature>
<dbReference type="PROSITE" id="PS50163">
    <property type="entry name" value="RECA_3"/>
    <property type="match status" value="1"/>
</dbReference>
<dbReference type="InterPro" id="IPR027417">
    <property type="entry name" value="P-loop_NTPase"/>
</dbReference>
<protein>
    <recommendedName>
        <fullName evidence="13">Bacterial recombinase A</fullName>
    </recommendedName>
</protein>
<evidence type="ECO:0000256" key="4">
    <source>
        <dbReference type="ARBA" id="ARBA00023125"/>
    </source>
</evidence>
<dbReference type="InterPro" id="IPR023400">
    <property type="entry name" value="RecA_C_sf"/>
</dbReference>
<dbReference type="InterPro" id="IPR049428">
    <property type="entry name" value="RecA-like_N"/>
</dbReference>
<dbReference type="OMA" id="KICYELI"/>
<sequence>TIPERWNPILKFHSEQIHRRASALQSALYETRIYVFELKMATTFTRRGCRIFPALRLYNKYFGSAPFTGGAGALPSRKISVLRYKQHGLGAVKWARMLQSQNFSLEGKARSNFNDSEASSSDKASEKEATLHAALTQIGDDIGKESVRWLGRFFVRRNVSVISTGSLNLDLALGIGGLPKGRMVEIYGPEGSGKTTLALHVIAEAQRNRGQCVFIDAEHALDQSLAKAVGVKTKNLLFSQPNSGEQAFNLIDKFIRSGCVDVIVVDSVAALVPQRELDGKMGDDHMTSQSILMTQALRQLASPLSLSQTVLIFLNQVRVKFTSFGETETTSGGNALKFYASVRLNIQRTGLLKKKDQIIGSQVTVVVVKNKLAPPLKTAEFELEFGRGISSEGEVLDLGCKHGFVTKTGSLYRVNGQHFNGKENAKEYLRENPKICYELISKLREKLYGDVDREYGIEEEVGNIGGSINLETLNITVDENKDEEIELEGVADA</sequence>
<keyword evidence="2 7" id="KW-0547">Nucleotide-binding</keyword>
<comment type="function">
    <text evidence="6">Involved in recombination ability and DNA strand transfer activity.</text>
</comment>
<feature type="non-terminal residue" evidence="11">
    <location>
        <position position="1"/>
    </location>
</feature>
<evidence type="ECO:0000313" key="11">
    <source>
        <dbReference type="EMBL" id="KAH9299046.1"/>
    </source>
</evidence>
<keyword evidence="8" id="KW-0227">DNA damage</keyword>
<organism evidence="11 12">
    <name type="scientific">Taxus chinensis</name>
    <name type="common">Chinese yew</name>
    <name type="synonym">Taxus wallichiana var. chinensis</name>
    <dbReference type="NCBI Taxonomy" id="29808"/>
    <lineage>
        <taxon>Eukaryota</taxon>
        <taxon>Viridiplantae</taxon>
        <taxon>Streptophyta</taxon>
        <taxon>Embryophyta</taxon>
        <taxon>Tracheophyta</taxon>
        <taxon>Spermatophyta</taxon>
        <taxon>Pinopsida</taxon>
        <taxon>Pinidae</taxon>
        <taxon>Conifers II</taxon>
        <taxon>Cupressales</taxon>
        <taxon>Taxaceae</taxon>
        <taxon>Taxus</taxon>
    </lineage>
</organism>
<dbReference type="GO" id="GO:0140664">
    <property type="term" value="F:ATP-dependent DNA damage sensor activity"/>
    <property type="evidence" value="ECO:0007669"/>
    <property type="project" value="InterPro"/>
</dbReference>
<keyword evidence="3 7" id="KW-0067">ATP-binding</keyword>
<dbReference type="InterPro" id="IPR049261">
    <property type="entry name" value="RecA-like_C"/>
</dbReference>
<dbReference type="Pfam" id="PF00154">
    <property type="entry name" value="RecA_N"/>
    <property type="match status" value="1"/>
</dbReference>
<evidence type="ECO:0000259" key="10">
    <source>
        <dbReference type="PROSITE" id="PS50163"/>
    </source>
</evidence>
<dbReference type="InterPro" id="IPR013765">
    <property type="entry name" value="DNA_recomb/repair_RecA"/>
</dbReference>
<evidence type="ECO:0000256" key="7">
    <source>
        <dbReference type="RuleBase" id="RU003422"/>
    </source>
</evidence>
<dbReference type="PROSITE" id="PS50162">
    <property type="entry name" value="RECA_2"/>
    <property type="match status" value="1"/>
</dbReference>
<evidence type="ECO:0000256" key="1">
    <source>
        <dbReference type="ARBA" id="ARBA00009391"/>
    </source>
</evidence>
<gene>
    <name evidence="11" type="ORF">KI387_030728</name>
</gene>
<keyword evidence="5 8" id="KW-0233">DNA recombination</keyword>
<dbReference type="FunFam" id="3.40.50.300:FF:000087">
    <property type="entry name" value="Recombinase RecA"/>
    <property type="match status" value="1"/>
</dbReference>
<dbReference type="PROSITE" id="PS00321">
    <property type="entry name" value="RECA_1"/>
    <property type="match status" value="1"/>
</dbReference>
<dbReference type="CDD" id="cd00983">
    <property type="entry name" value="RecA"/>
    <property type="match status" value="1"/>
</dbReference>
<evidence type="ECO:0008006" key="13">
    <source>
        <dbReference type="Google" id="ProtNLM"/>
    </source>
</evidence>
<evidence type="ECO:0000256" key="3">
    <source>
        <dbReference type="ARBA" id="ARBA00022840"/>
    </source>
</evidence>
<evidence type="ECO:0000313" key="12">
    <source>
        <dbReference type="Proteomes" id="UP000824469"/>
    </source>
</evidence>
<evidence type="ECO:0000256" key="5">
    <source>
        <dbReference type="ARBA" id="ARBA00023172"/>
    </source>
</evidence>
<dbReference type="GO" id="GO:0003697">
    <property type="term" value="F:single-stranded DNA binding"/>
    <property type="evidence" value="ECO:0007669"/>
    <property type="project" value="InterPro"/>
</dbReference>
<dbReference type="GO" id="GO:0005524">
    <property type="term" value="F:ATP binding"/>
    <property type="evidence" value="ECO:0007669"/>
    <property type="project" value="UniProtKB-KW"/>
</dbReference>